<evidence type="ECO:0000256" key="1">
    <source>
        <dbReference type="ARBA" id="ARBA00022603"/>
    </source>
</evidence>
<dbReference type="EMBL" id="JACASI010000025">
    <property type="protein sequence ID" value="MCQ3829618.1"/>
    <property type="molecule type" value="Genomic_DNA"/>
</dbReference>
<keyword evidence="2" id="KW-0808">Transferase</keyword>
<evidence type="ECO:0000313" key="3">
    <source>
        <dbReference type="EMBL" id="MCQ3829618.1"/>
    </source>
</evidence>
<keyword evidence="1 3" id="KW-0489">Methyltransferase</keyword>
<dbReference type="GO" id="GO:0008168">
    <property type="term" value="F:methyltransferase activity"/>
    <property type="evidence" value="ECO:0007669"/>
    <property type="project" value="UniProtKB-KW"/>
</dbReference>
<dbReference type="RefSeq" id="WP_255874420.1">
    <property type="nucleotide sequence ID" value="NZ_JACASI010000025.1"/>
</dbReference>
<dbReference type="SUPFAM" id="SSF53335">
    <property type="entry name" value="S-adenosyl-L-methionine-dependent methyltransferases"/>
    <property type="match status" value="1"/>
</dbReference>
<name>A0ABT1P0I2_9GAMM</name>
<evidence type="ECO:0000256" key="2">
    <source>
        <dbReference type="ARBA" id="ARBA00022679"/>
    </source>
</evidence>
<gene>
    <name evidence="3" type="ORF">HXX02_09165</name>
</gene>
<keyword evidence="4" id="KW-1185">Reference proteome</keyword>
<dbReference type="Pfam" id="PF13578">
    <property type="entry name" value="Methyltransf_24"/>
    <property type="match status" value="1"/>
</dbReference>
<dbReference type="Gene3D" id="3.40.50.150">
    <property type="entry name" value="Vaccinia Virus protein VP39"/>
    <property type="match status" value="1"/>
</dbReference>
<evidence type="ECO:0000313" key="4">
    <source>
        <dbReference type="Proteomes" id="UP001205566"/>
    </source>
</evidence>
<dbReference type="PANTHER" id="PTHR40048:SF1">
    <property type="entry name" value="RHAMNOSYL O-METHYLTRANSFERASE"/>
    <property type="match status" value="1"/>
</dbReference>
<reference evidence="3" key="1">
    <citation type="thesis" date="2020" institute="Technische Universitat Dresden" country="Dresden, Germany">
        <title>The Agarolytic System of Microbulbifer elongatus PORT2, Isolated from Batu Karas, Pangandaran West Java Indonesia.</title>
        <authorList>
            <person name="Anggraeni S.R."/>
        </authorList>
    </citation>
    <scope>NUCLEOTIDE SEQUENCE</scope>
    <source>
        <strain evidence="3">PORT2</strain>
    </source>
</reference>
<accession>A0ABT1P0I2</accession>
<dbReference type="Proteomes" id="UP001205566">
    <property type="component" value="Unassembled WGS sequence"/>
</dbReference>
<comment type="caution">
    <text evidence="3">The sequence shown here is derived from an EMBL/GenBank/DDBJ whole genome shotgun (WGS) entry which is preliminary data.</text>
</comment>
<protein>
    <submittedName>
        <fullName evidence="3">Class I SAM-dependent methyltransferase</fullName>
    </submittedName>
</protein>
<dbReference type="PANTHER" id="PTHR40048">
    <property type="entry name" value="RHAMNOSYL O-METHYLTRANSFERASE"/>
    <property type="match status" value="1"/>
</dbReference>
<dbReference type="InterPro" id="IPR029063">
    <property type="entry name" value="SAM-dependent_MTases_sf"/>
</dbReference>
<organism evidence="3 4">
    <name type="scientific">Microbulbifer elongatus</name>
    <dbReference type="NCBI Taxonomy" id="86173"/>
    <lineage>
        <taxon>Bacteria</taxon>
        <taxon>Pseudomonadati</taxon>
        <taxon>Pseudomonadota</taxon>
        <taxon>Gammaproteobacteria</taxon>
        <taxon>Cellvibrionales</taxon>
        <taxon>Microbulbiferaceae</taxon>
        <taxon>Microbulbifer</taxon>
    </lineage>
</organism>
<proteinExistence type="predicted"/>
<sequence>MQTALEMKLPLDITTVKGFLADAEGEALYRLAANASDLGPCLEVGSYCGKSTIYLGSACKLMGNTLFAVDHHRGSEEHQPGEEYHDRELFDDRSQLMDSFHAFRTNMRSAQLEEYVVPVVAPTAVAARHWNTPLGLVFIDGGHSLEAALTDYRSWSRHIVPGGYLAIHDIFPDPEDGGQAPFDIYKLALASGQFEALEMVETLGILRRL</sequence>
<dbReference type="GO" id="GO:0032259">
    <property type="term" value="P:methylation"/>
    <property type="evidence" value="ECO:0007669"/>
    <property type="project" value="UniProtKB-KW"/>
</dbReference>